<feature type="compositionally biased region" description="Polar residues" evidence="1">
    <location>
        <begin position="20"/>
        <end position="44"/>
    </location>
</feature>
<feature type="region of interest" description="Disordered" evidence="1">
    <location>
        <begin position="1"/>
        <end position="44"/>
    </location>
</feature>
<feature type="non-terminal residue" evidence="2">
    <location>
        <position position="1"/>
    </location>
</feature>
<evidence type="ECO:0000313" key="3">
    <source>
        <dbReference type="Proteomes" id="UP001177023"/>
    </source>
</evidence>
<comment type="caution">
    <text evidence="2">The sequence shown here is derived from an EMBL/GenBank/DDBJ whole genome shotgun (WGS) entry which is preliminary data.</text>
</comment>
<evidence type="ECO:0000256" key="1">
    <source>
        <dbReference type="SAM" id="MobiDB-lite"/>
    </source>
</evidence>
<dbReference type="EMBL" id="CATQJA010002641">
    <property type="protein sequence ID" value="CAJ0575907.1"/>
    <property type="molecule type" value="Genomic_DNA"/>
</dbReference>
<keyword evidence="3" id="KW-1185">Reference proteome</keyword>
<protein>
    <submittedName>
        <fullName evidence="2">Uncharacterized protein</fullName>
    </submittedName>
</protein>
<dbReference type="Proteomes" id="UP001177023">
    <property type="component" value="Unassembled WGS sequence"/>
</dbReference>
<organism evidence="2 3">
    <name type="scientific">Mesorhabditis spiculigera</name>
    <dbReference type="NCBI Taxonomy" id="96644"/>
    <lineage>
        <taxon>Eukaryota</taxon>
        <taxon>Metazoa</taxon>
        <taxon>Ecdysozoa</taxon>
        <taxon>Nematoda</taxon>
        <taxon>Chromadorea</taxon>
        <taxon>Rhabditida</taxon>
        <taxon>Rhabditina</taxon>
        <taxon>Rhabditomorpha</taxon>
        <taxon>Rhabditoidea</taxon>
        <taxon>Rhabditidae</taxon>
        <taxon>Mesorhabditinae</taxon>
        <taxon>Mesorhabditis</taxon>
    </lineage>
</organism>
<evidence type="ECO:0000313" key="2">
    <source>
        <dbReference type="EMBL" id="CAJ0575907.1"/>
    </source>
</evidence>
<gene>
    <name evidence="2" type="ORF">MSPICULIGERA_LOCUS14209</name>
</gene>
<proteinExistence type="predicted"/>
<accession>A0AA36CXW5</accession>
<sequence>MMDRKEEEGPVAGLKGIDNTAANVKENTSFRAQETRGQTRNTTAKDAPWFLTNYLQFPLTGQLNALLGTGRPRERL</sequence>
<dbReference type="AlphaFoldDB" id="A0AA36CXW5"/>
<reference evidence="2" key="1">
    <citation type="submission" date="2023-06" db="EMBL/GenBank/DDBJ databases">
        <authorList>
            <person name="Delattre M."/>
        </authorList>
    </citation>
    <scope>NUCLEOTIDE SEQUENCE</scope>
    <source>
        <strain evidence="2">AF72</strain>
    </source>
</reference>
<name>A0AA36CXW5_9BILA</name>